<dbReference type="AlphaFoldDB" id="A0A242NWK9"/>
<accession>A0A242NWK9</accession>
<proteinExistence type="predicted"/>
<name>A0A242NWK9_9GAMM</name>
<reference evidence="1 2" key="1">
    <citation type="submission" date="2017-03" db="EMBL/GenBank/DDBJ databases">
        <title>Comparative genomics of honeybee gut symbionts reveal geographically distinct and subgroup specific antibiotic resistance.</title>
        <authorList>
            <person name="Ludvigsen J."/>
            <person name="Porcellato D."/>
            <person name="Labee-Lund T.M."/>
            <person name="Amdam G.V."/>
            <person name="Rudi K."/>
        </authorList>
    </citation>
    <scope>NUCLEOTIDE SEQUENCE [LARGE SCALE GENOMIC DNA]</scope>
    <source>
        <strain evidence="1 2">A-4-12</strain>
    </source>
</reference>
<sequence length="118" mass="13892">MSYASPNGVARELARIAKQQIQKQYGKFPIKMNDKTSLANITADGQYIIYDYLYKNSSQKFTPEILALYVQMIFDKRTCENSDFVSLFQDNDLQFVYRYTFNDKKTMFVSFRIDEVCN</sequence>
<evidence type="ECO:0000313" key="1">
    <source>
        <dbReference type="EMBL" id="OTQ52176.1"/>
    </source>
</evidence>
<dbReference type="EMBL" id="NASK01000074">
    <property type="protein sequence ID" value="OTQ52176.1"/>
    <property type="molecule type" value="Genomic_DNA"/>
</dbReference>
<dbReference type="Proteomes" id="UP000194968">
    <property type="component" value="Unassembled WGS sequence"/>
</dbReference>
<organism evidence="1 2">
    <name type="scientific">Gilliamella apis</name>
    <dbReference type="NCBI Taxonomy" id="1970738"/>
    <lineage>
        <taxon>Bacteria</taxon>
        <taxon>Pseudomonadati</taxon>
        <taxon>Pseudomonadota</taxon>
        <taxon>Gammaproteobacteria</taxon>
        <taxon>Orbales</taxon>
        <taxon>Orbaceae</taxon>
        <taxon>Gilliamella</taxon>
    </lineage>
</organism>
<dbReference type="RefSeq" id="WP_086320065.1">
    <property type="nucleotide sequence ID" value="NZ_NASD01000027.1"/>
</dbReference>
<protein>
    <submittedName>
        <fullName evidence="1">Uncharacterized protein</fullName>
    </submittedName>
</protein>
<comment type="caution">
    <text evidence="1">The sequence shown here is derived from an EMBL/GenBank/DDBJ whole genome shotgun (WGS) entry which is preliminary data.</text>
</comment>
<gene>
    <name evidence="1" type="ORF">B6D06_02180</name>
</gene>
<evidence type="ECO:0000313" key="2">
    <source>
        <dbReference type="Proteomes" id="UP000194968"/>
    </source>
</evidence>